<dbReference type="InterPro" id="IPR020598">
    <property type="entry name" value="rRNA_Ade_methylase_Trfase_N"/>
</dbReference>
<sequence length="241" mass="26871">IGPGTGALTQHLVKRAEAVHAVEVDRELLARLRVDFEDTPNIFLHEGDILKTEVGDLVPEGKVLVVGNLPYHITSDLILWLIKHHDRVSRAVILMQKEVALRLTAEPGEREAGSLTLALNYRCEAERLLDVPPSCFRPIPKVQSSLVVLRFRDKPLVEPTDERFFFRVIRGAFGERRKTLANSLSGALKVPRAIVADSISAIGLDERIRGERLSLEQFCELANDLVVRMKTNSDQPSDGEA</sequence>
<comment type="similarity">
    <text evidence="7">Belongs to the class I-like SAM-binding methyltransferase superfamily. rRNA adenine N(6)-methyltransferase family.</text>
</comment>
<feature type="binding site" evidence="7">
    <location>
        <position position="1"/>
    </location>
    <ligand>
        <name>S-adenosyl-L-methionine</name>
        <dbReference type="ChEBI" id="CHEBI:59789"/>
    </ligand>
</feature>
<dbReference type="AlphaFoldDB" id="A0A7Y2H400"/>
<dbReference type="InterPro" id="IPR029063">
    <property type="entry name" value="SAM-dependent_MTases_sf"/>
</dbReference>
<evidence type="ECO:0000256" key="7">
    <source>
        <dbReference type="PROSITE-ProRule" id="PRU01026"/>
    </source>
</evidence>
<organism evidence="9 10">
    <name type="scientific">Eiseniibacteriota bacterium</name>
    <dbReference type="NCBI Taxonomy" id="2212470"/>
    <lineage>
        <taxon>Bacteria</taxon>
        <taxon>Candidatus Eiseniibacteriota</taxon>
    </lineage>
</organism>
<comment type="caution">
    <text evidence="7">Lacks conserved residue(s) required for the propagation of feature annotation.</text>
</comment>
<evidence type="ECO:0000259" key="8">
    <source>
        <dbReference type="SMART" id="SM00650"/>
    </source>
</evidence>
<dbReference type="Proteomes" id="UP000547674">
    <property type="component" value="Unassembled WGS sequence"/>
</dbReference>
<dbReference type="InterPro" id="IPR023165">
    <property type="entry name" value="rRNA_Ade_diMease-like_C"/>
</dbReference>
<feature type="binding site" evidence="7">
    <location>
        <position position="48"/>
    </location>
    <ligand>
        <name>S-adenosyl-L-methionine</name>
        <dbReference type="ChEBI" id="CHEBI:59789"/>
    </ligand>
</feature>
<feature type="binding site" evidence="7">
    <location>
        <position position="2"/>
    </location>
    <ligand>
        <name>S-adenosyl-L-methionine</name>
        <dbReference type="ChEBI" id="CHEBI:59789"/>
    </ligand>
</feature>
<dbReference type="Gene3D" id="3.40.50.150">
    <property type="entry name" value="Vaccinia Virus protein VP39"/>
    <property type="match status" value="1"/>
</dbReference>
<dbReference type="NCBIfam" id="TIGR00755">
    <property type="entry name" value="ksgA"/>
    <property type="match status" value="1"/>
</dbReference>
<name>A0A7Y2H400_UNCEI</name>
<dbReference type="EC" id="2.1.1.182" evidence="9"/>
<dbReference type="HAMAP" id="MF_00607">
    <property type="entry name" value="16SrRNA_methyltr_A"/>
    <property type="match status" value="1"/>
</dbReference>
<dbReference type="Pfam" id="PF00398">
    <property type="entry name" value="RrnaAD"/>
    <property type="match status" value="1"/>
</dbReference>
<keyword evidence="2" id="KW-0698">rRNA processing</keyword>
<evidence type="ECO:0000256" key="5">
    <source>
        <dbReference type="ARBA" id="ARBA00022691"/>
    </source>
</evidence>
<dbReference type="PROSITE" id="PS51689">
    <property type="entry name" value="SAM_RNA_A_N6_MT"/>
    <property type="match status" value="1"/>
</dbReference>
<evidence type="ECO:0000313" key="9">
    <source>
        <dbReference type="EMBL" id="NNF08317.1"/>
    </source>
</evidence>
<evidence type="ECO:0000256" key="1">
    <source>
        <dbReference type="ARBA" id="ARBA00022490"/>
    </source>
</evidence>
<dbReference type="EMBL" id="JABDJR010000652">
    <property type="protein sequence ID" value="NNF08317.1"/>
    <property type="molecule type" value="Genomic_DNA"/>
</dbReference>
<feature type="binding site" evidence="7">
    <location>
        <position position="68"/>
    </location>
    <ligand>
        <name>S-adenosyl-L-methionine</name>
        <dbReference type="ChEBI" id="CHEBI:59789"/>
    </ligand>
</feature>
<dbReference type="SMART" id="SM00650">
    <property type="entry name" value="rADc"/>
    <property type="match status" value="1"/>
</dbReference>
<evidence type="ECO:0000256" key="4">
    <source>
        <dbReference type="ARBA" id="ARBA00022679"/>
    </source>
</evidence>
<evidence type="ECO:0000256" key="6">
    <source>
        <dbReference type="ARBA" id="ARBA00022884"/>
    </source>
</evidence>
<dbReference type="Gene3D" id="1.10.8.100">
    <property type="entry name" value="Ribosomal RNA adenine dimethylase-like, domain 2"/>
    <property type="match status" value="1"/>
</dbReference>
<gene>
    <name evidence="9" type="primary">rsmA</name>
    <name evidence="9" type="ORF">HKN21_16260</name>
</gene>
<keyword evidence="4 7" id="KW-0808">Transferase</keyword>
<accession>A0A7Y2H400</accession>
<feature type="binding site" evidence="7">
    <location>
        <position position="23"/>
    </location>
    <ligand>
        <name>S-adenosyl-L-methionine</name>
        <dbReference type="ChEBI" id="CHEBI:59789"/>
    </ligand>
</feature>
<proteinExistence type="inferred from homology"/>
<reference evidence="9 10" key="1">
    <citation type="submission" date="2020-03" db="EMBL/GenBank/DDBJ databases">
        <title>Metabolic flexibility allows generalist bacteria to become dominant in a frequently disturbed ecosystem.</title>
        <authorList>
            <person name="Chen Y.-J."/>
            <person name="Leung P.M."/>
            <person name="Bay S.K."/>
            <person name="Hugenholtz P."/>
            <person name="Kessler A.J."/>
            <person name="Shelley G."/>
            <person name="Waite D.W."/>
            <person name="Cook P.L."/>
            <person name="Greening C."/>
        </authorList>
    </citation>
    <scope>NUCLEOTIDE SEQUENCE [LARGE SCALE GENOMIC DNA]</scope>
    <source>
        <strain evidence="9">SS_bin_28</strain>
    </source>
</reference>
<dbReference type="SUPFAM" id="SSF53335">
    <property type="entry name" value="S-adenosyl-L-methionine-dependent methyltransferases"/>
    <property type="match status" value="1"/>
</dbReference>
<dbReference type="GO" id="GO:0005829">
    <property type="term" value="C:cytosol"/>
    <property type="evidence" value="ECO:0007669"/>
    <property type="project" value="TreeGrafter"/>
</dbReference>
<dbReference type="InterPro" id="IPR001737">
    <property type="entry name" value="KsgA/Erm"/>
</dbReference>
<keyword evidence="3 7" id="KW-0489">Methyltransferase</keyword>
<dbReference type="PANTHER" id="PTHR11727">
    <property type="entry name" value="DIMETHYLADENOSINE TRANSFERASE"/>
    <property type="match status" value="1"/>
</dbReference>
<dbReference type="InterPro" id="IPR011530">
    <property type="entry name" value="rRNA_adenine_dimethylase"/>
</dbReference>
<evidence type="ECO:0000313" key="10">
    <source>
        <dbReference type="Proteomes" id="UP000547674"/>
    </source>
</evidence>
<feature type="non-terminal residue" evidence="9">
    <location>
        <position position="1"/>
    </location>
</feature>
<keyword evidence="1" id="KW-0963">Cytoplasm</keyword>
<keyword evidence="6 7" id="KW-0694">RNA-binding</keyword>
<protein>
    <submittedName>
        <fullName evidence="9">Ribosomal RNA small subunit methyltransferase A</fullName>
        <ecNumber evidence="9">2.1.1.182</ecNumber>
    </submittedName>
</protein>
<keyword evidence="5 7" id="KW-0949">S-adenosyl-L-methionine</keyword>
<evidence type="ECO:0000256" key="2">
    <source>
        <dbReference type="ARBA" id="ARBA00022552"/>
    </source>
</evidence>
<dbReference type="GO" id="GO:0003723">
    <property type="term" value="F:RNA binding"/>
    <property type="evidence" value="ECO:0007669"/>
    <property type="project" value="UniProtKB-UniRule"/>
</dbReference>
<dbReference type="FunFam" id="1.10.8.100:FF:000001">
    <property type="entry name" value="Ribosomal RNA small subunit methyltransferase A"/>
    <property type="match status" value="1"/>
</dbReference>
<evidence type="ECO:0000256" key="3">
    <source>
        <dbReference type="ARBA" id="ARBA00022603"/>
    </source>
</evidence>
<feature type="domain" description="Ribosomal RNA adenine methylase transferase N-terminal" evidence="8">
    <location>
        <begin position="1"/>
        <end position="153"/>
    </location>
</feature>
<dbReference type="CDD" id="cd02440">
    <property type="entry name" value="AdoMet_MTases"/>
    <property type="match status" value="1"/>
</dbReference>
<comment type="caution">
    <text evidence="9">The sequence shown here is derived from an EMBL/GenBank/DDBJ whole genome shotgun (WGS) entry which is preliminary data.</text>
</comment>
<dbReference type="PANTHER" id="PTHR11727:SF7">
    <property type="entry name" value="DIMETHYLADENOSINE TRANSFERASE-RELATED"/>
    <property type="match status" value="1"/>
</dbReference>
<dbReference type="GO" id="GO:0052908">
    <property type="term" value="F:16S rRNA (adenine(1518)-N(6)/adenine(1519)-N(6))-dimethyltransferase activity"/>
    <property type="evidence" value="ECO:0007669"/>
    <property type="project" value="UniProtKB-EC"/>
</dbReference>